<reference evidence="5" key="2">
    <citation type="journal article" date="2024" name="Plant">
        <title>Genomic evolution and insights into agronomic trait innovations of Sesamum species.</title>
        <authorList>
            <person name="Miao H."/>
            <person name="Wang L."/>
            <person name="Qu L."/>
            <person name="Liu H."/>
            <person name="Sun Y."/>
            <person name="Le M."/>
            <person name="Wang Q."/>
            <person name="Wei S."/>
            <person name="Zheng Y."/>
            <person name="Lin W."/>
            <person name="Duan Y."/>
            <person name="Cao H."/>
            <person name="Xiong S."/>
            <person name="Wang X."/>
            <person name="Wei L."/>
            <person name="Li C."/>
            <person name="Ma Q."/>
            <person name="Ju M."/>
            <person name="Zhao R."/>
            <person name="Li G."/>
            <person name="Mu C."/>
            <person name="Tian Q."/>
            <person name="Mei H."/>
            <person name="Zhang T."/>
            <person name="Gao T."/>
            <person name="Zhang H."/>
        </authorList>
    </citation>
    <scope>NUCLEOTIDE SEQUENCE</scope>
    <source>
        <strain evidence="5">G02</strain>
    </source>
</reference>
<dbReference type="Pfam" id="PF01535">
    <property type="entry name" value="PPR"/>
    <property type="match status" value="5"/>
</dbReference>
<evidence type="ECO:0000256" key="1">
    <source>
        <dbReference type="ARBA" id="ARBA00006643"/>
    </source>
</evidence>
<evidence type="ECO:0000256" key="2">
    <source>
        <dbReference type="ARBA" id="ARBA00022737"/>
    </source>
</evidence>
<dbReference type="EMBL" id="JACGWJ010000021">
    <property type="protein sequence ID" value="KAL0335617.1"/>
    <property type="molecule type" value="Genomic_DNA"/>
</dbReference>
<accession>A0AAW2MWC9</accession>
<proteinExistence type="inferred from homology"/>
<dbReference type="GO" id="GO:0008270">
    <property type="term" value="F:zinc ion binding"/>
    <property type="evidence" value="ECO:0007669"/>
    <property type="project" value="InterPro"/>
</dbReference>
<dbReference type="InterPro" id="IPR011990">
    <property type="entry name" value="TPR-like_helical_dom_sf"/>
</dbReference>
<feature type="domain" description="DYW" evidence="4">
    <location>
        <begin position="517"/>
        <end position="557"/>
    </location>
</feature>
<evidence type="ECO:0000259" key="4">
    <source>
        <dbReference type="Pfam" id="PF14432"/>
    </source>
</evidence>
<feature type="repeat" description="PPR" evidence="3">
    <location>
        <begin position="335"/>
        <end position="369"/>
    </location>
</feature>
<dbReference type="InterPro" id="IPR002885">
    <property type="entry name" value="PPR_rpt"/>
</dbReference>
<reference evidence="5" key="1">
    <citation type="submission" date="2020-06" db="EMBL/GenBank/DDBJ databases">
        <authorList>
            <person name="Li T."/>
            <person name="Hu X."/>
            <person name="Zhang T."/>
            <person name="Song X."/>
            <person name="Zhang H."/>
            <person name="Dai N."/>
            <person name="Sheng W."/>
            <person name="Hou X."/>
            <person name="Wei L."/>
        </authorList>
    </citation>
    <scope>NUCLEOTIDE SEQUENCE</scope>
    <source>
        <strain evidence="5">G02</strain>
        <tissue evidence="5">Leaf</tissue>
    </source>
</reference>
<dbReference type="GO" id="GO:0003723">
    <property type="term" value="F:RNA binding"/>
    <property type="evidence" value="ECO:0007669"/>
    <property type="project" value="InterPro"/>
</dbReference>
<dbReference type="FunFam" id="1.25.40.10:FF:000934">
    <property type="entry name" value="Pentatricopeptide repeat-containing protein"/>
    <property type="match status" value="1"/>
</dbReference>
<evidence type="ECO:0000256" key="3">
    <source>
        <dbReference type="PROSITE-ProRule" id="PRU00708"/>
    </source>
</evidence>
<dbReference type="Gene3D" id="1.25.40.10">
    <property type="entry name" value="Tetratricopeptide repeat domain"/>
    <property type="match status" value="3"/>
</dbReference>
<feature type="repeat" description="PPR" evidence="3">
    <location>
        <begin position="233"/>
        <end position="267"/>
    </location>
</feature>
<name>A0AAW2MWC9_SESRA</name>
<organism evidence="5">
    <name type="scientific">Sesamum radiatum</name>
    <name type="common">Black benniseed</name>
    <dbReference type="NCBI Taxonomy" id="300843"/>
    <lineage>
        <taxon>Eukaryota</taxon>
        <taxon>Viridiplantae</taxon>
        <taxon>Streptophyta</taxon>
        <taxon>Embryophyta</taxon>
        <taxon>Tracheophyta</taxon>
        <taxon>Spermatophyta</taxon>
        <taxon>Magnoliopsida</taxon>
        <taxon>eudicotyledons</taxon>
        <taxon>Gunneridae</taxon>
        <taxon>Pentapetalae</taxon>
        <taxon>asterids</taxon>
        <taxon>lamiids</taxon>
        <taxon>Lamiales</taxon>
        <taxon>Pedaliaceae</taxon>
        <taxon>Sesamum</taxon>
    </lineage>
</organism>
<gene>
    <name evidence="5" type="ORF">Sradi_4773600</name>
</gene>
<dbReference type="Pfam" id="PF14432">
    <property type="entry name" value="DYW_deaminase"/>
    <property type="match status" value="1"/>
</dbReference>
<dbReference type="FunFam" id="1.25.40.10:FF:001093">
    <property type="entry name" value="Pentatricopeptide repeat-containing protein At2g34400"/>
    <property type="match status" value="1"/>
</dbReference>
<dbReference type="InterPro" id="IPR032867">
    <property type="entry name" value="DYW_dom"/>
</dbReference>
<sequence>MSSAEHFCLSLLNNCRTLRYLQQIHAHVTKTGIDSNPLVAGKLLLHCAVHLCGALEYATRFLRYSSNPDPFMYNALIRGFSDSDLPQNSISTFSLMLKNLDSPVDSFSLAFTLKSAANMRCLRTGIQLHCQALTRGLDTHLFVGTTLISMYAECGCVGFAERMFDEIPEPNVVTWNAVVTAFFRCGDVKSAERVFSSMPAKSLASYNLMLAGYTKLEEFELARRVFGEMPRRDEVSWSTMIVGFAQHGCFDEAFGYFRELLRVEMRPNEVSLTGVLSACAQAGALEFAKILHGFIEKVGLVWITPVNNALMDTYSKCGNVDMARLVFQRMPGKRSIVSWTSMIVGLAIQGHGEEALSLFHEMEESGIDPDGIAFIAILYACSHSGLVEQGQKVFDKMTQVYGIKPDIEHYGCMVDLYGRAGQLLKAYHFVTQLPIPPNAVIWRTLLGACSFYGNVKLAEQSEKSMAELKLTKTPGWSMIEVNKAIYTFIAGAKEDDVTKEAYKKLKEIMLKLRVEGGYVPEVVNVLHDIQEEEKEDAIITHSEKLAVAFGMARLPENRQAWKVTIPETMPEYEDIHCFLEAFGRSWL</sequence>
<dbReference type="PROSITE" id="PS51375">
    <property type="entry name" value="PPR"/>
    <property type="match status" value="3"/>
</dbReference>
<comment type="caution">
    <text evidence="5">The sequence shown here is derived from an EMBL/GenBank/DDBJ whole genome shotgun (WGS) entry which is preliminary data.</text>
</comment>
<dbReference type="InterPro" id="IPR046960">
    <property type="entry name" value="PPR_At4g14850-like_plant"/>
</dbReference>
<dbReference type="GO" id="GO:0009451">
    <property type="term" value="P:RNA modification"/>
    <property type="evidence" value="ECO:0007669"/>
    <property type="project" value="InterPro"/>
</dbReference>
<evidence type="ECO:0000313" key="5">
    <source>
        <dbReference type="EMBL" id="KAL0335617.1"/>
    </source>
</evidence>
<dbReference type="Pfam" id="PF12854">
    <property type="entry name" value="PPR_1"/>
    <property type="match status" value="1"/>
</dbReference>
<dbReference type="AlphaFoldDB" id="A0AAW2MWC9"/>
<comment type="similarity">
    <text evidence="1">Belongs to the PPR family. PCMP-H subfamily.</text>
</comment>
<dbReference type="NCBIfam" id="TIGR00756">
    <property type="entry name" value="PPR"/>
    <property type="match status" value="5"/>
</dbReference>
<dbReference type="PANTHER" id="PTHR47926">
    <property type="entry name" value="PENTATRICOPEPTIDE REPEAT-CONTAINING PROTEIN"/>
    <property type="match status" value="1"/>
</dbReference>
<feature type="repeat" description="PPR" evidence="3">
    <location>
        <begin position="171"/>
        <end position="205"/>
    </location>
</feature>
<protein>
    <submittedName>
        <fullName evidence="5">Pentatricopeptide repeat-containing protein</fullName>
    </submittedName>
</protein>
<dbReference type="Pfam" id="PF13041">
    <property type="entry name" value="PPR_2"/>
    <property type="match status" value="1"/>
</dbReference>
<keyword evidence="2" id="KW-0677">Repeat</keyword>
<dbReference type="PANTHER" id="PTHR47926:SF411">
    <property type="entry name" value="PENTATRICOPEPTIDE REPEAT-CONTAINING PROTEIN"/>
    <property type="match status" value="1"/>
</dbReference>